<dbReference type="Proteomes" id="UP000774000">
    <property type="component" value="Unassembled WGS sequence"/>
</dbReference>
<keyword evidence="5" id="KW-0813">Transport</keyword>
<evidence type="ECO:0000256" key="2">
    <source>
        <dbReference type="ARBA" id="ARBA00022692"/>
    </source>
</evidence>
<feature type="transmembrane region" description="Helical" evidence="5">
    <location>
        <begin position="61"/>
        <end position="85"/>
    </location>
</feature>
<comment type="caution">
    <text evidence="7">The sequence shown here is derived from an EMBL/GenBank/DDBJ whole genome shotgun (WGS) entry which is preliminary data.</text>
</comment>
<keyword evidence="2 5" id="KW-0812">Transmembrane</keyword>
<dbReference type="RefSeq" id="WP_204702421.1">
    <property type="nucleotide sequence ID" value="NZ_JAFBDQ010000015.1"/>
</dbReference>
<proteinExistence type="inferred from homology"/>
<dbReference type="EMBL" id="JAFBDQ010000015">
    <property type="protein sequence ID" value="MBM7557674.1"/>
    <property type="molecule type" value="Genomic_DNA"/>
</dbReference>
<organism evidence="7 8">
    <name type="scientific">Halanaerobacter jeridensis</name>
    <dbReference type="NCBI Taxonomy" id="706427"/>
    <lineage>
        <taxon>Bacteria</taxon>
        <taxon>Bacillati</taxon>
        <taxon>Bacillota</taxon>
        <taxon>Clostridia</taxon>
        <taxon>Halanaerobiales</taxon>
        <taxon>Halobacteroidaceae</taxon>
        <taxon>Halanaerobacter</taxon>
    </lineage>
</organism>
<evidence type="ECO:0000256" key="1">
    <source>
        <dbReference type="ARBA" id="ARBA00004141"/>
    </source>
</evidence>
<dbReference type="GO" id="GO:0055085">
    <property type="term" value="P:transmembrane transport"/>
    <property type="evidence" value="ECO:0007669"/>
    <property type="project" value="InterPro"/>
</dbReference>
<feature type="transmembrane region" description="Helical" evidence="5">
    <location>
        <begin position="203"/>
        <end position="225"/>
    </location>
</feature>
<feature type="transmembrane region" description="Helical" evidence="5">
    <location>
        <begin position="97"/>
        <end position="123"/>
    </location>
</feature>
<accession>A0A938XVN1</accession>
<keyword evidence="3 5" id="KW-1133">Transmembrane helix</keyword>
<comment type="subcellular location">
    <subcellularLocation>
        <location evidence="5">Cell membrane</location>
        <topology evidence="5">Multi-pass membrane protein</topology>
    </subcellularLocation>
    <subcellularLocation>
        <location evidence="1">Membrane</location>
        <topology evidence="1">Multi-pass membrane protein</topology>
    </subcellularLocation>
</comment>
<sequence>MDYILEGLSAALRLLFNLNPEIREIALLSIMVSTSSTLIASLLGIPLGFVVAHYDFQGKGIIITILNTLLSLPTVVVGLLVFSFISNQGPLGNLELLYTPLGIIMGQTILALPIVVTLSLNVIKESEDKIIDTALSLGASKKQAMILLFKEVRFGILGAVITAYGRVIGEVGLSMMVGGNIRRVTRTLTTAIAMETSKGEFGFGLALGIILMTIALAINLVLHYFQEVRT</sequence>
<dbReference type="Gene3D" id="1.10.3720.10">
    <property type="entry name" value="MetI-like"/>
    <property type="match status" value="1"/>
</dbReference>
<feature type="transmembrane region" description="Helical" evidence="5">
    <location>
        <begin position="144"/>
        <end position="165"/>
    </location>
</feature>
<dbReference type="PANTHER" id="PTHR43632:SF1">
    <property type="entry name" value="PERMEASE COMPONENT OF TUNGSTATE ABC TRANSPORTER"/>
    <property type="match status" value="1"/>
</dbReference>
<keyword evidence="8" id="KW-1185">Reference proteome</keyword>
<dbReference type="InterPro" id="IPR049783">
    <property type="entry name" value="ABC_perm_TupB-like"/>
</dbReference>
<dbReference type="PANTHER" id="PTHR43632">
    <property type="entry name" value="PERMEASE COMPONENT OF TUNGSTATE ABC TRANSPORTER"/>
    <property type="match status" value="1"/>
</dbReference>
<dbReference type="NCBIfam" id="NF038017">
    <property type="entry name" value="ABC_perm1"/>
    <property type="match status" value="1"/>
</dbReference>
<evidence type="ECO:0000313" key="8">
    <source>
        <dbReference type="Proteomes" id="UP000774000"/>
    </source>
</evidence>
<dbReference type="InterPro" id="IPR000515">
    <property type="entry name" value="MetI-like"/>
</dbReference>
<dbReference type="PROSITE" id="PS50928">
    <property type="entry name" value="ABC_TM1"/>
    <property type="match status" value="1"/>
</dbReference>
<dbReference type="GO" id="GO:0005886">
    <property type="term" value="C:plasma membrane"/>
    <property type="evidence" value="ECO:0007669"/>
    <property type="project" value="UniProtKB-SubCell"/>
</dbReference>
<name>A0A938XVN1_9FIRM</name>
<feature type="domain" description="ABC transmembrane type-1" evidence="6">
    <location>
        <begin position="26"/>
        <end position="222"/>
    </location>
</feature>
<keyword evidence="4 5" id="KW-0472">Membrane</keyword>
<comment type="similarity">
    <text evidence="5">Belongs to the binding-protein-dependent transport system permease family.</text>
</comment>
<evidence type="ECO:0000313" key="7">
    <source>
        <dbReference type="EMBL" id="MBM7557674.1"/>
    </source>
</evidence>
<dbReference type="SUPFAM" id="SSF161098">
    <property type="entry name" value="MetI-like"/>
    <property type="match status" value="1"/>
</dbReference>
<dbReference type="Pfam" id="PF00528">
    <property type="entry name" value="BPD_transp_1"/>
    <property type="match status" value="1"/>
</dbReference>
<gene>
    <name evidence="7" type="ORF">JOC47_002540</name>
</gene>
<reference evidence="7" key="1">
    <citation type="submission" date="2021-01" db="EMBL/GenBank/DDBJ databases">
        <title>Genomic Encyclopedia of Type Strains, Phase IV (KMG-IV): sequencing the most valuable type-strain genomes for metagenomic binning, comparative biology and taxonomic classification.</title>
        <authorList>
            <person name="Goeker M."/>
        </authorList>
    </citation>
    <scope>NUCLEOTIDE SEQUENCE</scope>
    <source>
        <strain evidence="7">DSM 23230</strain>
    </source>
</reference>
<evidence type="ECO:0000256" key="3">
    <source>
        <dbReference type="ARBA" id="ARBA00022989"/>
    </source>
</evidence>
<evidence type="ECO:0000256" key="5">
    <source>
        <dbReference type="RuleBase" id="RU363032"/>
    </source>
</evidence>
<dbReference type="AlphaFoldDB" id="A0A938XVN1"/>
<evidence type="ECO:0000259" key="6">
    <source>
        <dbReference type="PROSITE" id="PS50928"/>
    </source>
</evidence>
<evidence type="ECO:0000256" key="4">
    <source>
        <dbReference type="ARBA" id="ARBA00023136"/>
    </source>
</evidence>
<feature type="transmembrane region" description="Helical" evidence="5">
    <location>
        <begin position="25"/>
        <end position="49"/>
    </location>
</feature>
<dbReference type="CDD" id="cd06261">
    <property type="entry name" value="TM_PBP2"/>
    <property type="match status" value="1"/>
</dbReference>
<dbReference type="InterPro" id="IPR035906">
    <property type="entry name" value="MetI-like_sf"/>
</dbReference>
<protein>
    <submittedName>
        <fullName evidence="7">Tungstate transport system permease protein</fullName>
    </submittedName>
</protein>